<evidence type="ECO:0000313" key="3">
    <source>
        <dbReference type="Proteomes" id="UP000324233"/>
    </source>
</evidence>
<sequence length="261" mass="27916">MIRHPLGLRLNPDRSIRDQIQEAARLGARGVVLDAIGDLAPQRLGETGRRELGYLFRTLELSLVAVSLPTRRAFDTIDQLEDRLRRADSAFAMAYELGTNLVLARVGPVPPADEPARREAFDNAVGSLGRAADHRGVRLAIETEAEPGKRLKDFLEALDLVGLAASVDPANLLRAGIDPATAVAELGSWVAHAYAGGSSPATSALAHPRGFGSSASAIDWESYLGSLEEVGYRGFLTIWPDPAADARTAFNAISGRLKQVS</sequence>
<evidence type="ECO:0000313" key="2">
    <source>
        <dbReference type="EMBL" id="QEH32636.1"/>
    </source>
</evidence>
<dbReference type="SUPFAM" id="SSF51658">
    <property type="entry name" value="Xylose isomerase-like"/>
    <property type="match status" value="1"/>
</dbReference>
<gene>
    <name evidence="2" type="ORF">OJF2_11150</name>
</gene>
<dbReference type="Pfam" id="PF01261">
    <property type="entry name" value="AP_endonuc_2"/>
    <property type="match status" value="1"/>
</dbReference>
<protein>
    <submittedName>
        <fullName evidence="2">Xylose isomerase-like TIM barrel</fullName>
    </submittedName>
</protein>
<dbReference type="GO" id="GO:0016853">
    <property type="term" value="F:isomerase activity"/>
    <property type="evidence" value="ECO:0007669"/>
    <property type="project" value="UniProtKB-KW"/>
</dbReference>
<organism evidence="2 3">
    <name type="scientific">Aquisphaera giovannonii</name>
    <dbReference type="NCBI Taxonomy" id="406548"/>
    <lineage>
        <taxon>Bacteria</taxon>
        <taxon>Pseudomonadati</taxon>
        <taxon>Planctomycetota</taxon>
        <taxon>Planctomycetia</taxon>
        <taxon>Isosphaerales</taxon>
        <taxon>Isosphaeraceae</taxon>
        <taxon>Aquisphaera</taxon>
    </lineage>
</organism>
<proteinExistence type="predicted"/>
<dbReference type="InterPro" id="IPR013022">
    <property type="entry name" value="Xyl_isomerase-like_TIM-brl"/>
</dbReference>
<dbReference type="PANTHER" id="PTHR12110">
    <property type="entry name" value="HYDROXYPYRUVATE ISOMERASE"/>
    <property type="match status" value="1"/>
</dbReference>
<dbReference type="OrthoDB" id="259584at2"/>
<dbReference type="InterPro" id="IPR036237">
    <property type="entry name" value="Xyl_isomerase-like_sf"/>
</dbReference>
<dbReference type="KEGG" id="agv:OJF2_11150"/>
<dbReference type="AlphaFoldDB" id="A0A5B9VW03"/>
<dbReference type="PANTHER" id="PTHR12110:SF41">
    <property type="entry name" value="INOSOSE DEHYDRATASE"/>
    <property type="match status" value="1"/>
</dbReference>
<keyword evidence="2" id="KW-0413">Isomerase</keyword>
<dbReference type="Proteomes" id="UP000324233">
    <property type="component" value="Chromosome"/>
</dbReference>
<dbReference type="Gene3D" id="3.20.20.150">
    <property type="entry name" value="Divalent-metal-dependent TIM barrel enzymes"/>
    <property type="match status" value="1"/>
</dbReference>
<feature type="domain" description="Xylose isomerase-like TIM barrel" evidence="1">
    <location>
        <begin position="20"/>
        <end position="246"/>
    </location>
</feature>
<name>A0A5B9VW03_9BACT</name>
<dbReference type="InterPro" id="IPR050312">
    <property type="entry name" value="IolE/XylAMocC-like"/>
</dbReference>
<reference evidence="2 3" key="1">
    <citation type="submission" date="2019-08" db="EMBL/GenBank/DDBJ databases">
        <title>Deep-cultivation of Planctomycetes and their phenomic and genomic characterization uncovers novel biology.</title>
        <authorList>
            <person name="Wiegand S."/>
            <person name="Jogler M."/>
            <person name="Boedeker C."/>
            <person name="Pinto D."/>
            <person name="Vollmers J."/>
            <person name="Rivas-Marin E."/>
            <person name="Kohn T."/>
            <person name="Peeters S.H."/>
            <person name="Heuer A."/>
            <person name="Rast P."/>
            <person name="Oberbeckmann S."/>
            <person name="Bunk B."/>
            <person name="Jeske O."/>
            <person name="Meyerdierks A."/>
            <person name="Storesund J.E."/>
            <person name="Kallscheuer N."/>
            <person name="Luecker S."/>
            <person name="Lage O.M."/>
            <person name="Pohl T."/>
            <person name="Merkel B.J."/>
            <person name="Hornburger P."/>
            <person name="Mueller R.-W."/>
            <person name="Bruemmer F."/>
            <person name="Labrenz M."/>
            <person name="Spormann A.M."/>
            <person name="Op den Camp H."/>
            <person name="Overmann J."/>
            <person name="Amann R."/>
            <person name="Jetten M.S.M."/>
            <person name="Mascher T."/>
            <person name="Medema M.H."/>
            <person name="Devos D.P."/>
            <person name="Kaster A.-K."/>
            <person name="Ovreas L."/>
            <person name="Rohde M."/>
            <person name="Galperin M.Y."/>
            <person name="Jogler C."/>
        </authorList>
    </citation>
    <scope>NUCLEOTIDE SEQUENCE [LARGE SCALE GENOMIC DNA]</scope>
    <source>
        <strain evidence="2 3">OJF2</strain>
    </source>
</reference>
<dbReference type="EMBL" id="CP042997">
    <property type="protein sequence ID" value="QEH32636.1"/>
    <property type="molecule type" value="Genomic_DNA"/>
</dbReference>
<evidence type="ECO:0000259" key="1">
    <source>
        <dbReference type="Pfam" id="PF01261"/>
    </source>
</evidence>
<keyword evidence="3" id="KW-1185">Reference proteome</keyword>
<accession>A0A5B9VW03</accession>
<dbReference type="RefSeq" id="WP_148591957.1">
    <property type="nucleotide sequence ID" value="NZ_CP042997.1"/>
</dbReference>